<keyword evidence="3" id="KW-1185">Reference proteome</keyword>
<feature type="region of interest" description="Disordered" evidence="1">
    <location>
        <begin position="1"/>
        <end position="26"/>
    </location>
</feature>
<feature type="compositionally biased region" description="Polar residues" evidence="1">
    <location>
        <begin position="63"/>
        <end position="78"/>
    </location>
</feature>
<comment type="caution">
    <text evidence="2">The sequence shown here is derived from an EMBL/GenBank/DDBJ whole genome shotgun (WGS) entry which is preliminary data.</text>
</comment>
<sequence>MNHNKNPWHPIHGLESETCGTDPQTHPVLHFHSHEYKDREVTFSNNHEIFLKFTTIEIIIQPTSAWGSKQDPSPTQPKKTPVKEAEEE</sequence>
<organism evidence="2 3">
    <name type="scientific">Caerostris darwini</name>
    <dbReference type="NCBI Taxonomy" id="1538125"/>
    <lineage>
        <taxon>Eukaryota</taxon>
        <taxon>Metazoa</taxon>
        <taxon>Ecdysozoa</taxon>
        <taxon>Arthropoda</taxon>
        <taxon>Chelicerata</taxon>
        <taxon>Arachnida</taxon>
        <taxon>Araneae</taxon>
        <taxon>Araneomorphae</taxon>
        <taxon>Entelegynae</taxon>
        <taxon>Araneoidea</taxon>
        <taxon>Araneidae</taxon>
        <taxon>Caerostris</taxon>
    </lineage>
</organism>
<evidence type="ECO:0000313" key="3">
    <source>
        <dbReference type="Proteomes" id="UP001054837"/>
    </source>
</evidence>
<evidence type="ECO:0000313" key="2">
    <source>
        <dbReference type="EMBL" id="GIY21107.1"/>
    </source>
</evidence>
<evidence type="ECO:0000256" key="1">
    <source>
        <dbReference type="SAM" id="MobiDB-lite"/>
    </source>
</evidence>
<name>A0AAV4RKT4_9ARAC</name>
<feature type="region of interest" description="Disordered" evidence="1">
    <location>
        <begin position="63"/>
        <end position="88"/>
    </location>
</feature>
<reference evidence="2 3" key="1">
    <citation type="submission" date="2021-06" db="EMBL/GenBank/DDBJ databases">
        <title>Caerostris darwini draft genome.</title>
        <authorList>
            <person name="Kono N."/>
            <person name="Arakawa K."/>
        </authorList>
    </citation>
    <scope>NUCLEOTIDE SEQUENCE [LARGE SCALE GENOMIC DNA]</scope>
</reference>
<dbReference type="EMBL" id="BPLQ01006245">
    <property type="protein sequence ID" value="GIY21107.1"/>
    <property type="molecule type" value="Genomic_DNA"/>
</dbReference>
<dbReference type="AlphaFoldDB" id="A0AAV4RKT4"/>
<accession>A0AAV4RKT4</accession>
<dbReference type="Proteomes" id="UP001054837">
    <property type="component" value="Unassembled WGS sequence"/>
</dbReference>
<proteinExistence type="predicted"/>
<gene>
    <name evidence="2" type="ORF">CDAR_42441</name>
</gene>
<protein>
    <submittedName>
        <fullName evidence="2">Uncharacterized protein</fullName>
    </submittedName>
</protein>